<evidence type="ECO:0000259" key="3">
    <source>
        <dbReference type="Pfam" id="PF00675"/>
    </source>
</evidence>
<comment type="similarity">
    <text evidence="1 2">Belongs to the peptidase M16 family.</text>
</comment>
<dbReference type="GO" id="GO:0006508">
    <property type="term" value="P:proteolysis"/>
    <property type="evidence" value="ECO:0007669"/>
    <property type="project" value="InterPro"/>
</dbReference>
<dbReference type="GO" id="GO:0004222">
    <property type="term" value="F:metalloendopeptidase activity"/>
    <property type="evidence" value="ECO:0007669"/>
    <property type="project" value="InterPro"/>
</dbReference>
<protein>
    <submittedName>
        <fullName evidence="5">Putative Zn-dependent peptidase</fullName>
    </submittedName>
</protein>
<reference evidence="5 6" key="1">
    <citation type="submission" date="2019-03" db="EMBL/GenBank/DDBJ databases">
        <title>Genomic Encyclopedia of Type Strains, Phase IV (KMG-IV): sequencing the most valuable type-strain genomes for metagenomic binning, comparative biology and taxonomic classification.</title>
        <authorList>
            <person name="Goeker M."/>
        </authorList>
    </citation>
    <scope>NUCLEOTIDE SEQUENCE [LARGE SCALE GENOMIC DNA]</scope>
    <source>
        <strain evidence="5 6">DSM 11170</strain>
    </source>
</reference>
<sequence>MIIKETLANGVRAIIEQVPHVRSVSIGIWVGTGSRDERAEVSGVAHFIEHLLFKGTAKRSAKEIAEVLEAVGGQLNAFTSKEYTCYHAKVLDEHVDLAMDVLTDIFFHSRLAAEDMECERRVILEEIKMYEDTPDEVVHDLLAETIWAGNSLGRSILGSVESITAMTPEMLRNHLETEYCADRVVVAVAGAVDPSRVLAVIRDAFAGMPARSPQCTRVLPEVTGATIFQYKDVEQVQLCLGAPGLPHEHKDIYALHVLNNVMGGGASSRLFQKIREERGMAYSVYSFHSAFSDVGLFGVYAGTSPAFVHDVFGLIIEEMVRIRHDGITAGELKRTQDQIKGSMYLGLESINSRMTRLGKGEICFQRYVPPEEIIEKIYQVTLDDVLQVARSLWVPERFTLSLVASADPGLNRLESMHKLGL</sequence>
<proteinExistence type="inferred from homology"/>
<keyword evidence="6" id="KW-1185">Reference proteome</keyword>
<dbReference type="FunFam" id="3.30.830.10:FF:000008">
    <property type="entry name" value="Mitochondrial-processing peptidase subunit beta"/>
    <property type="match status" value="1"/>
</dbReference>
<comment type="caution">
    <text evidence="5">The sequence shown here is derived from an EMBL/GenBank/DDBJ whole genome shotgun (WGS) entry which is preliminary data.</text>
</comment>
<dbReference type="InterPro" id="IPR007863">
    <property type="entry name" value="Peptidase_M16_C"/>
</dbReference>
<evidence type="ECO:0000256" key="1">
    <source>
        <dbReference type="ARBA" id="ARBA00007261"/>
    </source>
</evidence>
<gene>
    <name evidence="5" type="ORF">EDD73_10985</name>
</gene>
<dbReference type="OrthoDB" id="9811314at2"/>
<dbReference type="Pfam" id="PF00675">
    <property type="entry name" value="Peptidase_M16"/>
    <property type="match status" value="1"/>
</dbReference>
<dbReference type="InterPro" id="IPR011249">
    <property type="entry name" value="Metalloenz_LuxS/M16"/>
</dbReference>
<dbReference type="InterPro" id="IPR011765">
    <property type="entry name" value="Pept_M16_N"/>
</dbReference>
<evidence type="ECO:0000313" key="5">
    <source>
        <dbReference type="EMBL" id="TCP64544.1"/>
    </source>
</evidence>
<dbReference type="Gene3D" id="3.30.830.10">
    <property type="entry name" value="Metalloenzyme, LuxS/M16 peptidase-like"/>
    <property type="match status" value="2"/>
</dbReference>
<feature type="domain" description="Peptidase M16 C-terminal" evidence="4">
    <location>
        <begin position="166"/>
        <end position="338"/>
    </location>
</feature>
<dbReference type="EMBL" id="SLXT01000009">
    <property type="protein sequence ID" value="TCP64544.1"/>
    <property type="molecule type" value="Genomic_DNA"/>
</dbReference>
<dbReference type="PANTHER" id="PTHR11851:SF49">
    <property type="entry name" value="MITOCHONDRIAL-PROCESSING PEPTIDASE SUBUNIT ALPHA"/>
    <property type="match status" value="1"/>
</dbReference>
<dbReference type="InterPro" id="IPR050361">
    <property type="entry name" value="MPP/UQCRC_Complex"/>
</dbReference>
<name>A0A4R2RNB5_9FIRM</name>
<accession>A0A4R2RNB5</accession>
<organism evidence="5 6">
    <name type="scientific">Heliophilum fasciatum</name>
    <dbReference type="NCBI Taxonomy" id="35700"/>
    <lineage>
        <taxon>Bacteria</taxon>
        <taxon>Bacillati</taxon>
        <taxon>Bacillota</taxon>
        <taxon>Clostridia</taxon>
        <taxon>Eubacteriales</taxon>
        <taxon>Heliobacteriaceae</taxon>
        <taxon>Heliophilum</taxon>
    </lineage>
</organism>
<dbReference type="RefSeq" id="WP_131919012.1">
    <property type="nucleotide sequence ID" value="NZ_JAOQNU010000009.1"/>
</dbReference>
<evidence type="ECO:0000259" key="4">
    <source>
        <dbReference type="Pfam" id="PF05193"/>
    </source>
</evidence>
<dbReference type="GO" id="GO:0046872">
    <property type="term" value="F:metal ion binding"/>
    <property type="evidence" value="ECO:0007669"/>
    <property type="project" value="InterPro"/>
</dbReference>
<feature type="domain" description="Peptidase M16 N-terminal" evidence="3">
    <location>
        <begin position="14"/>
        <end position="158"/>
    </location>
</feature>
<dbReference type="AlphaFoldDB" id="A0A4R2RNB5"/>
<dbReference type="InterPro" id="IPR001431">
    <property type="entry name" value="Pept_M16_Zn_BS"/>
</dbReference>
<dbReference type="SUPFAM" id="SSF63411">
    <property type="entry name" value="LuxS/MPP-like metallohydrolase"/>
    <property type="match status" value="2"/>
</dbReference>
<evidence type="ECO:0000313" key="6">
    <source>
        <dbReference type="Proteomes" id="UP000294813"/>
    </source>
</evidence>
<dbReference type="PROSITE" id="PS00143">
    <property type="entry name" value="INSULINASE"/>
    <property type="match status" value="1"/>
</dbReference>
<dbReference type="Proteomes" id="UP000294813">
    <property type="component" value="Unassembled WGS sequence"/>
</dbReference>
<dbReference type="PANTHER" id="PTHR11851">
    <property type="entry name" value="METALLOPROTEASE"/>
    <property type="match status" value="1"/>
</dbReference>
<dbReference type="Pfam" id="PF05193">
    <property type="entry name" value="Peptidase_M16_C"/>
    <property type="match status" value="1"/>
</dbReference>
<evidence type="ECO:0000256" key="2">
    <source>
        <dbReference type="RuleBase" id="RU004447"/>
    </source>
</evidence>